<dbReference type="EMBL" id="MUTJ01000093">
    <property type="protein sequence ID" value="ONU77402.1"/>
    <property type="molecule type" value="Genomic_DNA"/>
</dbReference>
<organism evidence="7 8">
    <name type="scientific">Burkholderia cenocepacia</name>
    <dbReference type="NCBI Taxonomy" id="95486"/>
    <lineage>
        <taxon>Bacteria</taxon>
        <taxon>Pseudomonadati</taxon>
        <taxon>Pseudomonadota</taxon>
        <taxon>Betaproteobacteria</taxon>
        <taxon>Burkholderiales</taxon>
        <taxon>Burkholderiaceae</taxon>
        <taxon>Burkholderia</taxon>
        <taxon>Burkholderia cepacia complex</taxon>
    </lineage>
</organism>
<name>A0A1V2VWP8_9BURK</name>
<dbReference type="Pfam" id="PF14464">
    <property type="entry name" value="Prok-JAB"/>
    <property type="match status" value="1"/>
</dbReference>
<dbReference type="GO" id="GO:0008237">
    <property type="term" value="F:metallopeptidase activity"/>
    <property type="evidence" value="ECO:0007669"/>
    <property type="project" value="UniProtKB-KW"/>
</dbReference>
<evidence type="ECO:0000256" key="2">
    <source>
        <dbReference type="ARBA" id="ARBA00022723"/>
    </source>
</evidence>
<keyword evidence="2" id="KW-0479">Metal-binding</keyword>
<keyword evidence="3" id="KW-0378">Hydrolase</keyword>
<dbReference type="SMR" id="A0A1V2VWP8"/>
<evidence type="ECO:0000256" key="3">
    <source>
        <dbReference type="ARBA" id="ARBA00022801"/>
    </source>
</evidence>
<sequence length="158" mass="17806">MQFMSSWAADDNRTLLHFSKSTLETFRQHVQASDSDCEAGGLLLGSVHGTHMLIEHATVPTAWDKRFRYLFERMPFGHEAIALARWTASQGTIRHLGEWHTHPEDNPNPSGLDRSEWNRLSAKRRDKRPTLAVIVGRNALYIELVPGSGQGSVFSPVE</sequence>
<evidence type="ECO:0000256" key="4">
    <source>
        <dbReference type="ARBA" id="ARBA00022833"/>
    </source>
</evidence>
<evidence type="ECO:0000256" key="5">
    <source>
        <dbReference type="ARBA" id="ARBA00023049"/>
    </source>
</evidence>
<proteinExistence type="predicted"/>
<evidence type="ECO:0000313" key="8">
    <source>
        <dbReference type="Proteomes" id="UP000188543"/>
    </source>
</evidence>
<evidence type="ECO:0000256" key="1">
    <source>
        <dbReference type="ARBA" id="ARBA00022670"/>
    </source>
</evidence>
<dbReference type="GO" id="GO:0006508">
    <property type="term" value="P:proteolysis"/>
    <property type="evidence" value="ECO:0007669"/>
    <property type="project" value="UniProtKB-KW"/>
</dbReference>
<accession>A0A1V2VWP8</accession>
<keyword evidence="4" id="KW-0862">Zinc</keyword>
<keyword evidence="5" id="KW-0482">Metalloprotease</keyword>
<dbReference type="SUPFAM" id="SSF102712">
    <property type="entry name" value="JAB1/MPN domain"/>
    <property type="match status" value="1"/>
</dbReference>
<evidence type="ECO:0000313" key="7">
    <source>
        <dbReference type="EMBL" id="ONU77402.1"/>
    </source>
</evidence>
<dbReference type="RefSeq" id="WP_071557665.1">
    <property type="nucleotide sequence ID" value="NZ_MUTB01000145.1"/>
</dbReference>
<dbReference type="GO" id="GO:0046872">
    <property type="term" value="F:metal ion binding"/>
    <property type="evidence" value="ECO:0007669"/>
    <property type="project" value="UniProtKB-KW"/>
</dbReference>
<feature type="domain" description="JAB" evidence="6">
    <location>
        <begin position="20"/>
        <end position="137"/>
    </location>
</feature>
<dbReference type="AlphaFoldDB" id="A0A1V2VWP8"/>
<keyword evidence="1" id="KW-0645">Protease</keyword>
<gene>
    <name evidence="7" type="ORF">A8E72_31545</name>
</gene>
<dbReference type="OrthoDB" id="8763200at2"/>
<reference evidence="7 8" key="1">
    <citation type="submission" date="2016-08" db="EMBL/GenBank/DDBJ databases">
        <authorList>
            <person name="Seilhamer J.J."/>
        </authorList>
    </citation>
    <scope>NUCLEOTIDE SEQUENCE [LARGE SCALE GENOMIC DNA]</scope>
    <source>
        <strain evidence="7 8">VC14762</strain>
    </source>
</reference>
<evidence type="ECO:0000259" key="6">
    <source>
        <dbReference type="Pfam" id="PF14464"/>
    </source>
</evidence>
<protein>
    <recommendedName>
        <fullName evidence="6">JAB domain-containing protein</fullName>
    </recommendedName>
</protein>
<comment type="caution">
    <text evidence="7">The sequence shown here is derived from an EMBL/GenBank/DDBJ whole genome shotgun (WGS) entry which is preliminary data.</text>
</comment>
<dbReference type="InterPro" id="IPR028090">
    <property type="entry name" value="JAB_dom_prok"/>
</dbReference>
<dbReference type="Gene3D" id="3.40.140.10">
    <property type="entry name" value="Cytidine Deaminase, domain 2"/>
    <property type="match status" value="1"/>
</dbReference>
<dbReference type="Proteomes" id="UP000188543">
    <property type="component" value="Unassembled WGS sequence"/>
</dbReference>